<name>A0A815QST6_9BILA</name>
<comment type="caution">
    <text evidence="1">The sequence shown here is derived from an EMBL/GenBank/DDBJ whole genome shotgun (WGS) entry which is preliminary data.</text>
</comment>
<dbReference type="EMBL" id="CAJNOO010007422">
    <property type="protein sequence ID" value="CAF1467688.1"/>
    <property type="molecule type" value="Genomic_DNA"/>
</dbReference>
<evidence type="ECO:0000313" key="2">
    <source>
        <dbReference type="Proteomes" id="UP000663882"/>
    </source>
</evidence>
<feature type="non-terminal residue" evidence="1">
    <location>
        <position position="1"/>
    </location>
</feature>
<evidence type="ECO:0000313" key="1">
    <source>
        <dbReference type="EMBL" id="CAF1467688.1"/>
    </source>
</evidence>
<proteinExistence type="predicted"/>
<reference evidence="1" key="1">
    <citation type="submission" date="2021-02" db="EMBL/GenBank/DDBJ databases">
        <authorList>
            <person name="Nowell W R."/>
        </authorList>
    </citation>
    <scope>NUCLEOTIDE SEQUENCE</scope>
</reference>
<protein>
    <submittedName>
        <fullName evidence="1">Uncharacterized protein</fullName>
    </submittedName>
</protein>
<organism evidence="1 2">
    <name type="scientific">Rotaria sordida</name>
    <dbReference type="NCBI Taxonomy" id="392033"/>
    <lineage>
        <taxon>Eukaryota</taxon>
        <taxon>Metazoa</taxon>
        <taxon>Spiralia</taxon>
        <taxon>Gnathifera</taxon>
        <taxon>Rotifera</taxon>
        <taxon>Eurotatoria</taxon>
        <taxon>Bdelloidea</taxon>
        <taxon>Philodinida</taxon>
        <taxon>Philodinidae</taxon>
        <taxon>Rotaria</taxon>
    </lineage>
</organism>
<gene>
    <name evidence="1" type="ORF">RFH988_LOCUS37416</name>
</gene>
<sequence>MQDEDSQKSKSTLNYWFPHVKELILKMNKIWSVDSIEHLSNLVNLSSLQKLILYPDLR</sequence>
<dbReference type="Proteomes" id="UP000663882">
    <property type="component" value="Unassembled WGS sequence"/>
</dbReference>
<accession>A0A815QST6</accession>
<dbReference type="AlphaFoldDB" id="A0A815QST6"/>